<dbReference type="AlphaFoldDB" id="A0A8J5WIC6"/>
<keyword evidence="2" id="KW-1185">Reference proteome</keyword>
<dbReference type="Proteomes" id="UP000729402">
    <property type="component" value="Unassembled WGS sequence"/>
</dbReference>
<accession>A0A8J5WIC6</accession>
<reference evidence="1" key="2">
    <citation type="submission" date="2021-02" db="EMBL/GenBank/DDBJ databases">
        <authorList>
            <person name="Kimball J.A."/>
            <person name="Haas M.W."/>
            <person name="Macchietto M."/>
            <person name="Kono T."/>
            <person name="Duquette J."/>
            <person name="Shao M."/>
        </authorList>
    </citation>
    <scope>NUCLEOTIDE SEQUENCE</scope>
    <source>
        <tissue evidence="1">Fresh leaf tissue</tissue>
    </source>
</reference>
<evidence type="ECO:0000313" key="1">
    <source>
        <dbReference type="EMBL" id="KAG8089377.1"/>
    </source>
</evidence>
<reference evidence="1" key="1">
    <citation type="journal article" date="2021" name="bioRxiv">
        <title>Whole Genome Assembly and Annotation of Northern Wild Rice, Zizania palustris L., Supports a Whole Genome Duplication in the Zizania Genus.</title>
        <authorList>
            <person name="Haas M."/>
            <person name="Kono T."/>
            <person name="Macchietto M."/>
            <person name="Millas R."/>
            <person name="McGilp L."/>
            <person name="Shao M."/>
            <person name="Duquette J."/>
            <person name="Hirsch C.N."/>
            <person name="Kimball J."/>
        </authorList>
    </citation>
    <scope>NUCLEOTIDE SEQUENCE</scope>
    <source>
        <tissue evidence="1">Fresh leaf tissue</tissue>
    </source>
</reference>
<name>A0A8J5WIC6_ZIZPA</name>
<comment type="caution">
    <text evidence="1">The sequence shown here is derived from an EMBL/GenBank/DDBJ whole genome shotgun (WGS) entry which is preliminary data.</text>
</comment>
<evidence type="ECO:0000313" key="2">
    <source>
        <dbReference type="Proteomes" id="UP000729402"/>
    </source>
</evidence>
<protein>
    <submittedName>
        <fullName evidence="1">Uncharacterized protein</fullName>
    </submittedName>
</protein>
<gene>
    <name evidence="1" type="ORF">GUJ93_ZPchr0011g28683</name>
</gene>
<organism evidence="1 2">
    <name type="scientific">Zizania palustris</name>
    <name type="common">Northern wild rice</name>
    <dbReference type="NCBI Taxonomy" id="103762"/>
    <lineage>
        <taxon>Eukaryota</taxon>
        <taxon>Viridiplantae</taxon>
        <taxon>Streptophyta</taxon>
        <taxon>Embryophyta</taxon>
        <taxon>Tracheophyta</taxon>
        <taxon>Spermatophyta</taxon>
        <taxon>Magnoliopsida</taxon>
        <taxon>Liliopsida</taxon>
        <taxon>Poales</taxon>
        <taxon>Poaceae</taxon>
        <taxon>BOP clade</taxon>
        <taxon>Oryzoideae</taxon>
        <taxon>Oryzeae</taxon>
        <taxon>Zizaniinae</taxon>
        <taxon>Zizania</taxon>
    </lineage>
</organism>
<sequence length="108" mass="12348">MWPLATHVMYAACRKSSRAIWHEVKPAAHFALLITVTCIVLGRAPSDAPVRLHLRACVVILPFHTLGRRAHTMSPYITSLVPLSPQVCVERFTRHMEKNEVEETRRKH</sequence>
<dbReference type="EMBL" id="JAAALK010000081">
    <property type="protein sequence ID" value="KAG8089377.1"/>
    <property type="molecule type" value="Genomic_DNA"/>
</dbReference>
<proteinExistence type="predicted"/>